<sequence>MSRAPAKAVQMACLTIGYTQYLLPSAKAMKVAELMQEAFECEQDFTGHELKYEVQPEQPRVAFALVRPSQVRMPQAEPAPIPAKPRLLR</sequence>
<evidence type="ECO:0000313" key="1">
    <source>
        <dbReference type="EMBL" id="GEQ77454.1"/>
    </source>
</evidence>
<dbReference type="RefSeq" id="WP_149356868.1">
    <property type="nucleotide sequence ID" value="NZ_BKBW01000013.1"/>
</dbReference>
<organism evidence="1 2">
    <name type="scientific">Comamonas testosteroni</name>
    <name type="common">Pseudomonas testosteroni</name>
    <dbReference type="NCBI Taxonomy" id="285"/>
    <lineage>
        <taxon>Bacteria</taxon>
        <taxon>Pseudomonadati</taxon>
        <taxon>Pseudomonadota</taxon>
        <taxon>Betaproteobacteria</taxon>
        <taxon>Burkholderiales</taxon>
        <taxon>Comamonadaceae</taxon>
        <taxon>Comamonas</taxon>
    </lineage>
</organism>
<name>A0A5A7MKN8_COMTE</name>
<dbReference type="Proteomes" id="UP000323105">
    <property type="component" value="Unassembled WGS sequence"/>
</dbReference>
<reference evidence="1 2" key="1">
    <citation type="journal article" date="2019" name="Microbiol. Resour. Announc.">
        <title>Draft Genome Sequence of Comamonas testosteroni TA441, a Bacterium That Has a Cryptic Phenol Degradation Gene Cluster.</title>
        <authorList>
            <person name="Arai H."/>
            <person name="Ishii M."/>
        </authorList>
    </citation>
    <scope>NUCLEOTIDE SEQUENCE [LARGE SCALE GENOMIC DNA]</scope>
    <source>
        <strain evidence="1 2">TA441</strain>
    </source>
</reference>
<evidence type="ECO:0000313" key="2">
    <source>
        <dbReference type="Proteomes" id="UP000323105"/>
    </source>
</evidence>
<dbReference type="AlphaFoldDB" id="A0A5A7MKN8"/>
<proteinExistence type="predicted"/>
<accession>A0A5A7MKN8</accession>
<comment type="caution">
    <text evidence="1">The sequence shown here is derived from an EMBL/GenBank/DDBJ whole genome shotgun (WGS) entry which is preliminary data.</text>
</comment>
<gene>
    <name evidence="1" type="ORF">CTTA_4459</name>
</gene>
<dbReference type="EMBL" id="BKBW01000013">
    <property type="protein sequence ID" value="GEQ77454.1"/>
    <property type="molecule type" value="Genomic_DNA"/>
</dbReference>
<protein>
    <submittedName>
        <fullName evidence="1">Uncharacterized protein</fullName>
    </submittedName>
</protein>